<dbReference type="Pfam" id="PF13353">
    <property type="entry name" value="Fer4_12"/>
    <property type="match status" value="1"/>
</dbReference>
<evidence type="ECO:0000313" key="13">
    <source>
        <dbReference type="Proteomes" id="UP001056429"/>
    </source>
</evidence>
<keyword evidence="6" id="KW-0560">Oxidoreductase</keyword>
<gene>
    <name evidence="12" type="primary">hpdA</name>
    <name evidence="12" type="ORF">KDK92_14050</name>
</gene>
<dbReference type="PROSITE" id="PS51918">
    <property type="entry name" value="RADICAL_SAM"/>
    <property type="match status" value="1"/>
</dbReference>
<sequence length="308" mass="34716">MDLKGNIFDIQGFSVHDGPGSRTTVFLKGCPLKCEWCANPESWITSQEIMYRKFKCKSCGNCLESCNLSAISIDNGVLKFNKELCSNCTSFECADSCYNDAIDVIGDEYTVDALMDRLQRDRDSWGPEGGVTFSGGEPLMQHEFLLEVLKKCNEEYIHTAIETTALVSTDIFMTIMEYIDFAFIDVKHFNEASHINKTGVSNKLILANIKTLVNSNWSGELILRMPVIEGFNDTEENISALIDFMKENSLSEINILPFHRMGESKWNGIGKDYSYSSFEATSEETLLYIKNRFTHAGLQCYIGSDTPF</sequence>
<dbReference type="SFLD" id="SFLDS00029">
    <property type="entry name" value="Radical_SAM"/>
    <property type="match status" value="1"/>
</dbReference>
<dbReference type="PANTHER" id="PTHR30352:SF4">
    <property type="entry name" value="PYRUVATE FORMATE-LYASE 2-ACTIVATING ENZYME"/>
    <property type="match status" value="1"/>
</dbReference>
<comment type="caution">
    <text evidence="12">The sequence shown here is derived from an EMBL/GenBank/DDBJ whole genome shotgun (WGS) entry which is preliminary data.</text>
</comment>
<keyword evidence="3" id="KW-0004">4Fe-4S</keyword>
<protein>
    <submittedName>
        <fullName evidence="12">4-hydroxyphenylacetate decarboxylase activase</fullName>
    </submittedName>
</protein>
<dbReference type="InterPro" id="IPR034457">
    <property type="entry name" value="Organic_radical-activating"/>
</dbReference>
<dbReference type="SFLD" id="SFLDG01066">
    <property type="entry name" value="organic_radical-activating_enz"/>
    <property type="match status" value="1"/>
</dbReference>
<evidence type="ECO:0000256" key="5">
    <source>
        <dbReference type="ARBA" id="ARBA00022723"/>
    </source>
</evidence>
<dbReference type="PROSITE" id="PS51379">
    <property type="entry name" value="4FE4S_FER_2"/>
    <property type="match status" value="1"/>
</dbReference>
<comment type="cofactor">
    <cofactor evidence="1">
        <name>[4Fe-4S] cluster</name>
        <dbReference type="ChEBI" id="CHEBI:49883"/>
    </cofactor>
</comment>
<feature type="domain" description="Radical SAM core" evidence="11">
    <location>
        <begin position="16"/>
        <end position="299"/>
    </location>
</feature>
<name>A0A9J6P458_9CLOT</name>
<keyword evidence="8" id="KW-0411">Iron-sulfur</keyword>
<accession>A0A9J6P458</accession>
<keyword evidence="7" id="KW-0408">Iron</keyword>
<dbReference type="GO" id="GO:0046872">
    <property type="term" value="F:metal ion binding"/>
    <property type="evidence" value="ECO:0007669"/>
    <property type="project" value="UniProtKB-KW"/>
</dbReference>
<evidence type="ECO:0000256" key="1">
    <source>
        <dbReference type="ARBA" id="ARBA00001966"/>
    </source>
</evidence>
<dbReference type="SUPFAM" id="SSF54862">
    <property type="entry name" value="4Fe-4S ferredoxins"/>
    <property type="match status" value="1"/>
</dbReference>
<evidence type="ECO:0000259" key="11">
    <source>
        <dbReference type="PROSITE" id="PS51918"/>
    </source>
</evidence>
<evidence type="ECO:0000256" key="8">
    <source>
        <dbReference type="ARBA" id="ARBA00023014"/>
    </source>
</evidence>
<evidence type="ECO:0000256" key="2">
    <source>
        <dbReference type="ARBA" id="ARBA00009777"/>
    </source>
</evidence>
<evidence type="ECO:0000256" key="7">
    <source>
        <dbReference type="ARBA" id="ARBA00023004"/>
    </source>
</evidence>
<dbReference type="InterPro" id="IPR007197">
    <property type="entry name" value="rSAM"/>
</dbReference>
<dbReference type="InterPro" id="IPR040074">
    <property type="entry name" value="BssD/PflA/YjjW"/>
</dbReference>
<evidence type="ECO:0000256" key="3">
    <source>
        <dbReference type="ARBA" id="ARBA00022485"/>
    </source>
</evidence>
<dbReference type="SFLD" id="SFLDG01118">
    <property type="entry name" value="activating_enzymes__group_2"/>
    <property type="match status" value="1"/>
</dbReference>
<dbReference type="InterPro" id="IPR058240">
    <property type="entry name" value="rSAM_sf"/>
</dbReference>
<proteinExistence type="inferred from homology"/>
<feature type="domain" description="4Fe-4S ferredoxin-type" evidence="10">
    <location>
        <begin position="47"/>
        <end position="76"/>
    </location>
</feature>
<dbReference type="Gene3D" id="3.30.70.20">
    <property type="match status" value="1"/>
</dbReference>
<comment type="catalytic activity">
    <reaction evidence="9">
        <text>glycyl-[protein] + reduced [flavodoxin] + S-adenosyl-L-methionine = glycin-2-yl radical-[protein] + semiquinone [flavodoxin] + 5'-deoxyadenosine + L-methionine + H(+)</text>
        <dbReference type="Rhea" id="RHEA:61976"/>
        <dbReference type="Rhea" id="RHEA-COMP:10622"/>
        <dbReference type="Rhea" id="RHEA-COMP:14480"/>
        <dbReference type="Rhea" id="RHEA-COMP:15993"/>
        <dbReference type="Rhea" id="RHEA-COMP:15994"/>
        <dbReference type="ChEBI" id="CHEBI:15378"/>
        <dbReference type="ChEBI" id="CHEBI:17319"/>
        <dbReference type="ChEBI" id="CHEBI:29947"/>
        <dbReference type="ChEBI" id="CHEBI:32722"/>
        <dbReference type="ChEBI" id="CHEBI:57618"/>
        <dbReference type="ChEBI" id="CHEBI:57844"/>
        <dbReference type="ChEBI" id="CHEBI:59789"/>
        <dbReference type="ChEBI" id="CHEBI:140311"/>
    </reaction>
</comment>
<organism evidence="12 13">
    <name type="scientific">Oceanirhabdus seepicola</name>
    <dbReference type="NCBI Taxonomy" id="2828781"/>
    <lineage>
        <taxon>Bacteria</taxon>
        <taxon>Bacillati</taxon>
        <taxon>Bacillota</taxon>
        <taxon>Clostridia</taxon>
        <taxon>Eubacteriales</taxon>
        <taxon>Clostridiaceae</taxon>
        <taxon>Oceanirhabdus</taxon>
    </lineage>
</organism>
<dbReference type="SUPFAM" id="SSF102114">
    <property type="entry name" value="Radical SAM enzymes"/>
    <property type="match status" value="1"/>
</dbReference>
<reference evidence="12" key="2">
    <citation type="submission" date="2021-04" db="EMBL/GenBank/DDBJ databases">
        <authorList>
            <person name="Dong X."/>
        </authorList>
    </citation>
    <scope>NUCLEOTIDE SEQUENCE</scope>
    <source>
        <strain evidence="12">ZWT</strain>
    </source>
</reference>
<dbReference type="PANTHER" id="PTHR30352">
    <property type="entry name" value="PYRUVATE FORMATE-LYASE-ACTIVATING ENZYME"/>
    <property type="match status" value="1"/>
</dbReference>
<dbReference type="PIRSF" id="PIRSF000371">
    <property type="entry name" value="PFL_act_enz"/>
    <property type="match status" value="1"/>
</dbReference>
<dbReference type="Proteomes" id="UP001056429">
    <property type="component" value="Unassembled WGS sequence"/>
</dbReference>
<evidence type="ECO:0000256" key="6">
    <source>
        <dbReference type="ARBA" id="ARBA00023002"/>
    </source>
</evidence>
<dbReference type="GO" id="GO:0016491">
    <property type="term" value="F:oxidoreductase activity"/>
    <property type="evidence" value="ECO:0007669"/>
    <property type="project" value="UniProtKB-KW"/>
</dbReference>
<dbReference type="EMBL" id="JAGSOJ010000003">
    <property type="protein sequence ID" value="MCM1990849.1"/>
    <property type="molecule type" value="Genomic_DNA"/>
</dbReference>
<keyword evidence="4" id="KW-0949">S-adenosyl-L-methionine</keyword>
<dbReference type="InterPro" id="IPR017896">
    <property type="entry name" value="4Fe4S_Fe-S-bd"/>
</dbReference>
<dbReference type="NCBIfam" id="NF033717">
    <property type="entry name" value="HPDL_rSAM_activ"/>
    <property type="match status" value="1"/>
</dbReference>
<dbReference type="NCBIfam" id="TIGR02494">
    <property type="entry name" value="PFLE_PFLC"/>
    <property type="match status" value="1"/>
</dbReference>
<dbReference type="RefSeq" id="WP_250859963.1">
    <property type="nucleotide sequence ID" value="NZ_JAGSOJ010000003.1"/>
</dbReference>
<evidence type="ECO:0000313" key="12">
    <source>
        <dbReference type="EMBL" id="MCM1990849.1"/>
    </source>
</evidence>
<evidence type="ECO:0000256" key="4">
    <source>
        <dbReference type="ARBA" id="ARBA00022691"/>
    </source>
</evidence>
<dbReference type="Gene3D" id="3.80.30.10">
    <property type="entry name" value="pyruvate-formate lyase- activating enzyme"/>
    <property type="match status" value="1"/>
</dbReference>
<keyword evidence="5" id="KW-0479">Metal-binding</keyword>
<dbReference type="AlphaFoldDB" id="A0A9J6P458"/>
<keyword evidence="13" id="KW-1185">Reference proteome</keyword>
<reference evidence="12" key="1">
    <citation type="journal article" date="2021" name="mSystems">
        <title>Bacteria and Archaea Synergistically Convert Glycine Betaine to Biogenic Methane in the Formosa Cold Seep of the South China Sea.</title>
        <authorList>
            <person name="Li L."/>
            <person name="Zhang W."/>
            <person name="Zhang S."/>
            <person name="Song L."/>
            <person name="Sun Q."/>
            <person name="Zhang H."/>
            <person name="Xiang H."/>
            <person name="Dong X."/>
        </authorList>
    </citation>
    <scope>NUCLEOTIDE SEQUENCE</scope>
    <source>
        <strain evidence="12">ZWT</strain>
    </source>
</reference>
<comment type="similarity">
    <text evidence="2">Belongs to the organic radical-activating enzymes family.</text>
</comment>
<evidence type="ECO:0000259" key="10">
    <source>
        <dbReference type="PROSITE" id="PS51379"/>
    </source>
</evidence>
<evidence type="ECO:0000256" key="9">
    <source>
        <dbReference type="ARBA" id="ARBA00047365"/>
    </source>
</evidence>
<dbReference type="InterPro" id="IPR001989">
    <property type="entry name" value="Radical_activat_CS"/>
</dbReference>
<dbReference type="PROSITE" id="PS01087">
    <property type="entry name" value="RADICAL_ACTIVATING"/>
    <property type="match status" value="1"/>
</dbReference>
<dbReference type="InterPro" id="IPR012839">
    <property type="entry name" value="Organic_radical_activase"/>
</dbReference>
<dbReference type="GO" id="GO:0051539">
    <property type="term" value="F:4 iron, 4 sulfur cluster binding"/>
    <property type="evidence" value="ECO:0007669"/>
    <property type="project" value="UniProtKB-KW"/>
</dbReference>